<name>A0A392SBF7_9FABA</name>
<protein>
    <submittedName>
        <fullName evidence="1">Uncharacterized protein</fullName>
    </submittedName>
</protein>
<evidence type="ECO:0000313" key="2">
    <source>
        <dbReference type="Proteomes" id="UP000265520"/>
    </source>
</evidence>
<feature type="non-terminal residue" evidence="1">
    <location>
        <position position="48"/>
    </location>
</feature>
<proteinExistence type="predicted"/>
<sequence>MTLGVVILIASANNNELSQEGHCSYNRIPGPCSRPMLASASAHVFASR</sequence>
<dbReference type="AlphaFoldDB" id="A0A392SBF7"/>
<dbReference type="Proteomes" id="UP000265520">
    <property type="component" value="Unassembled WGS sequence"/>
</dbReference>
<reference evidence="1 2" key="1">
    <citation type="journal article" date="2018" name="Front. Plant Sci.">
        <title>Red Clover (Trifolium pratense) and Zigzag Clover (T. medium) - A Picture of Genomic Similarities and Differences.</title>
        <authorList>
            <person name="Dluhosova J."/>
            <person name="Istvanek J."/>
            <person name="Nedelnik J."/>
            <person name="Repkova J."/>
        </authorList>
    </citation>
    <scope>NUCLEOTIDE SEQUENCE [LARGE SCALE GENOMIC DNA]</scope>
    <source>
        <strain evidence="2">cv. 10/8</strain>
        <tissue evidence="1">Leaf</tissue>
    </source>
</reference>
<organism evidence="1 2">
    <name type="scientific">Trifolium medium</name>
    <dbReference type="NCBI Taxonomy" id="97028"/>
    <lineage>
        <taxon>Eukaryota</taxon>
        <taxon>Viridiplantae</taxon>
        <taxon>Streptophyta</taxon>
        <taxon>Embryophyta</taxon>
        <taxon>Tracheophyta</taxon>
        <taxon>Spermatophyta</taxon>
        <taxon>Magnoliopsida</taxon>
        <taxon>eudicotyledons</taxon>
        <taxon>Gunneridae</taxon>
        <taxon>Pentapetalae</taxon>
        <taxon>rosids</taxon>
        <taxon>fabids</taxon>
        <taxon>Fabales</taxon>
        <taxon>Fabaceae</taxon>
        <taxon>Papilionoideae</taxon>
        <taxon>50 kb inversion clade</taxon>
        <taxon>NPAAA clade</taxon>
        <taxon>Hologalegina</taxon>
        <taxon>IRL clade</taxon>
        <taxon>Trifolieae</taxon>
        <taxon>Trifolium</taxon>
    </lineage>
</organism>
<dbReference type="EMBL" id="LXQA010353908">
    <property type="protein sequence ID" value="MCI46188.1"/>
    <property type="molecule type" value="Genomic_DNA"/>
</dbReference>
<comment type="caution">
    <text evidence="1">The sequence shown here is derived from an EMBL/GenBank/DDBJ whole genome shotgun (WGS) entry which is preliminary data.</text>
</comment>
<keyword evidence="2" id="KW-1185">Reference proteome</keyword>
<accession>A0A392SBF7</accession>
<evidence type="ECO:0000313" key="1">
    <source>
        <dbReference type="EMBL" id="MCI46188.1"/>
    </source>
</evidence>